<protein>
    <submittedName>
        <fullName evidence="2">Uncharacterized protein</fullName>
    </submittedName>
</protein>
<feature type="region of interest" description="Disordered" evidence="1">
    <location>
        <begin position="62"/>
        <end position="87"/>
    </location>
</feature>
<sequence>MQTSTAYLFTGLKPQNRTTEARLPILKPSTAMTHSPYHALVFIQSKSQPALAMFIYARQPGPAVTSSARQPGPAVTSSARKPGPVLRDVTMAGTF</sequence>
<reference evidence="2 3" key="1">
    <citation type="submission" date="2019-05" db="EMBL/GenBank/DDBJ databases">
        <title>Another draft genome of Portunus trituberculatus and its Hox gene families provides insights of decapod evolution.</title>
        <authorList>
            <person name="Jeong J.-H."/>
            <person name="Song I."/>
            <person name="Kim S."/>
            <person name="Choi T."/>
            <person name="Kim D."/>
            <person name="Ryu S."/>
            <person name="Kim W."/>
        </authorList>
    </citation>
    <scope>NUCLEOTIDE SEQUENCE [LARGE SCALE GENOMIC DNA]</scope>
    <source>
        <tissue evidence="2">Muscle</tissue>
    </source>
</reference>
<comment type="caution">
    <text evidence="2">The sequence shown here is derived from an EMBL/GenBank/DDBJ whole genome shotgun (WGS) entry which is preliminary data.</text>
</comment>
<name>A0A5B7CTL7_PORTR</name>
<keyword evidence="3" id="KW-1185">Reference proteome</keyword>
<evidence type="ECO:0000313" key="2">
    <source>
        <dbReference type="EMBL" id="MPC11994.1"/>
    </source>
</evidence>
<dbReference type="Proteomes" id="UP000324222">
    <property type="component" value="Unassembled WGS sequence"/>
</dbReference>
<feature type="compositionally biased region" description="Polar residues" evidence="1">
    <location>
        <begin position="64"/>
        <end position="79"/>
    </location>
</feature>
<dbReference type="EMBL" id="VSRR010000192">
    <property type="protein sequence ID" value="MPC11994.1"/>
    <property type="molecule type" value="Genomic_DNA"/>
</dbReference>
<proteinExistence type="predicted"/>
<evidence type="ECO:0000313" key="3">
    <source>
        <dbReference type="Proteomes" id="UP000324222"/>
    </source>
</evidence>
<organism evidence="2 3">
    <name type="scientific">Portunus trituberculatus</name>
    <name type="common">Swimming crab</name>
    <name type="synonym">Neptunus trituberculatus</name>
    <dbReference type="NCBI Taxonomy" id="210409"/>
    <lineage>
        <taxon>Eukaryota</taxon>
        <taxon>Metazoa</taxon>
        <taxon>Ecdysozoa</taxon>
        <taxon>Arthropoda</taxon>
        <taxon>Crustacea</taxon>
        <taxon>Multicrustacea</taxon>
        <taxon>Malacostraca</taxon>
        <taxon>Eumalacostraca</taxon>
        <taxon>Eucarida</taxon>
        <taxon>Decapoda</taxon>
        <taxon>Pleocyemata</taxon>
        <taxon>Brachyura</taxon>
        <taxon>Eubrachyura</taxon>
        <taxon>Portunoidea</taxon>
        <taxon>Portunidae</taxon>
        <taxon>Portuninae</taxon>
        <taxon>Portunus</taxon>
    </lineage>
</organism>
<dbReference type="AlphaFoldDB" id="A0A5B7CTL7"/>
<accession>A0A5B7CTL7</accession>
<gene>
    <name evidence="2" type="ORF">E2C01_004671</name>
</gene>
<evidence type="ECO:0000256" key="1">
    <source>
        <dbReference type="SAM" id="MobiDB-lite"/>
    </source>
</evidence>